<accession>A0A2T5I588</accession>
<evidence type="ECO:0000313" key="2">
    <source>
        <dbReference type="Proteomes" id="UP000244152"/>
    </source>
</evidence>
<name>A0A2T5I588_9PROT</name>
<comment type="caution">
    <text evidence="1">The sequence shown here is derived from an EMBL/GenBank/DDBJ whole genome shotgun (WGS) entry which is preliminary data.</text>
</comment>
<dbReference type="AlphaFoldDB" id="A0A2T5I588"/>
<organism evidence="1 2">
    <name type="scientific">Nitrosospira multiformis</name>
    <dbReference type="NCBI Taxonomy" id="1231"/>
    <lineage>
        <taxon>Bacteria</taxon>
        <taxon>Pseudomonadati</taxon>
        <taxon>Pseudomonadota</taxon>
        <taxon>Betaproteobacteria</taxon>
        <taxon>Nitrosomonadales</taxon>
        <taxon>Nitrosomonadaceae</taxon>
        <taxon>Nitrosospira</taxon>
    </lineage>
</organism>
<gene>
    <name evidence="1" type="ORF">C8R21_1375</name>
</gene>
<protein>
    <submittedName>
        <fullName evidence="1">Uncharacterized protein</fullName>
    </submittedName>
</protein>
<proteinExistence type="predicted"/>
<dbReference type="EMBL" id="QAOK01000037">
    <property type="protein sequence ID" value="PTQ78984.1"/>
    <property type="molecule type" value="Genomic_DNA"/>
</dbReference>
<evidence type="ECO:0000313" key="1">
    <source>
        <dbReference type="EMBL" id="PTQ78984.1"/>
    </source>
</evidence>
<sequence length="49" mass="5907">MEDWPDLVKIFSCNFSNIHDTSLQQERENCSYFTHENCRFDSYVSPIYP</sequence>
<dbReference type="Proteomes" id="UP000244152">
    <property type="component" value="Unassembled WGS sequence"/>
</dbReference>
<reference evidence="1 2" key="1">
    <citation type="submission" date="2018-04" db="EMBL/GenBank/DDBJ databases">
        <title>Active sludge and wastewater microbial communities from Klosterneuburg, Austria.</title>
        <authorList>
            <person name="Wagner M."/>
        </authorList>
    </citation>
    <scope>NUCLEOTIDE SEQUENCE [LARGE SCALE GENOMIC DNA]</scope>
    <source>
        <strain evidence="1 2">Nl12</strain>
    </source>
</reference>